<dbReference type="NCBIfam" id="TIGR00350">
    <property type="entry name" value="lytR_cpsA_psr"/>
    <property type="match status" value="1"/>
</dbReference>
<protein>
    <submittedName>
        <fullName evidence="4">LCP family protein required for cell wall assembly</fullName>
    </submittedName>
</protein>
<evidence type="ECO:0000256" key="1">
    <source>
        <dbReference type="ARBA" id="ARBA00006068"/>
    </source>
</evidence>
<evidence type="ECO:0000313" key="4">
    <source>
        <dbReference type="EMBL" id="MBP2374477.1"/>
    </source>
</evidence>
<evidence type="ECO:0000259" key="3">
    <source>
        <dbReference type="Pfam" id="PF03816"/>
    </source>
</evidence>
<feature type="transmembrane region" description="Helical" evidence="2">
    <location>
        <begin position="24"/>
        <end position="46"/>
    </location>
</feature>
<dbReference type="EMBL" id="JAGIOE010000001">
    <property type="protein sequence ID" value="MBP2374477.1"/>
    <property type="molecule type" value="Genomic_DNA"/>
</dbReference>
<organism evidence="4 5">
    <name type="scientific">Paeniglutamicibacter psychrophenolicus</name>
    <dbReference type="NCBI Taxonomy" id="257454"/>
    <lineage>
        <taxon>Bacteria</taxon>
        <taxon>Bacillati</taxon>
        <taxon>Actinomycetota</taxon>
        <taxon>Actinomycetes</taxon>
        <taxon>Micrococcales</taxon>
        <taxon>Micrococcaceae</taxon>
        <taxon>Paeniglutamicibacter</taxon>
    </lineage>
</organism>
<keyword evidence="2" id="KW-0812">Transmembrane</keyword>
<dbReference type="PANTHER" id="PTHR33392">
    <property type="entry name" value="POLYISOPRENYL-TEICHOIC ACID--PEPTIDOGLYCAN TEICHOIC ACID TRANSFERASE TAGU"/>
    <property type="match status" value="1"/>
</dbReference>
<name>A0ABS4WE54_9MICC</name>
<comment type="caution">
    <text evidence="4">The sequence shown here is derived from an EMBL/GenBank/DDBJ whole genome shotgun (WGS) entry which is preliminary data.</text>
</comment>
<evidence type="ECO:0000256" key="2">
    <source>
        <dbReference type="SAM" id="Phobius"/>
    </source>
</evidence>
<sequence length="351" mass="38435">MTDNREFEGGYLPRRLARRKKRTGLVVLLGAIAVVVVAAVVASTYLGSLAQTFDNKTQVIAEAFPDEETRPIKNPDDGSLNFLLLGVDHGADGSETSDLLQGGGTDQRSDSMMLMHIPEDRKGVYVMSIVRDLYTDIPGYGRQKINASMALGGVPLVVQTIEGMLDTKIDHVAMIDFDGFKELTTALGGVTVHNDIEFYSTDSKKYFYPVGDVVLKGNQALRFVRERKPFVDGDYQRVKNQQKFIKAVMNGLLSKDTLTNPATVYEVIDKISPYLSLDDGFDAATAAGLGLQLKDLRAPNIEMFTLPTAGSSTSPSGESIELRDEKAIEEIGKALRTDTLKTYLDSANLEH</sequence>
<dbReference type="InterPro" id="IPR050922">
    <property type="entry name" value="LytR/CpsA/Psr_CW_biosynth"/>
</dbReference>
<accession>A0ABS4WE54</accession>
<dbReference type="Proteomes" id="UP000766570">
    <property type="component" value="Unassembled WGS sequence"/>
</dbReference>
<keyword evidence="5" id="KW-1185">Reference proteome</keyword>
<gene>
    <name evidence="4" type="ORF">JOF46_002389</name>
</gene>
<keyword evidence="2" id="KW-0472">Membrane</keyword>
<evidence type="ECO:0000313" key="5">
    <source>
        <dbReference type="Proteomes" id="UP000766570"/>
    </source>
</evidence>
<comment type="similarity">
    <text evidence="1">Belongs to the LytR/CpsA/Psr (LCP) family.</text>
</comment>
<reference evidence="4 5" key="1">
    <citation type="submission" date="2021-03" db="EMBL/GenBank/DDBJ databases">
        <title>Sequencing the genomes of 1000 actinobacteria strains.</title>
        <authorList>
            <person name="Klenk H.-P."/>
        </authorList>
    </citation>
    <scope>NUCLEOTIDE SEQUENCE [LARGE SCALE GENOMIC DNA]</scope>
    <source>
        <strain evidence="4 5">DSM 15454</strain>
    </source>
</reference>
<dbReference type="PANTHER" id="PTHR33392:SF6">
    <property type="entry name" value="POLYISOPRENYL-TEICHOIC ACID--PEPTIDOGLYCAN TEICHOIC ACID TRANSFERASE TAGU"/>
    <property type="match status" value="1"/>
</dbReference>
<keyword evidence="2" id="KW-1133">Transmembrane helix</keyword>
<dbReference type="InterPro" id="IPR004474">
    <property type="entry name" value="LytR_CpsA_psr"/>
</dbReference>
<proteinExistence type="inferred from homology"/>
<dbReference type="Gene3D" id="3.40.630.190">
    <property type="entry name" value="LCP protein"/>
    <property type="match status" value="1"/>
</dbReference>
<feature type="domain" description="Cell envelope-related transcriptional attenuator" evidence="3">
    <location>
        <begin position="108"/>
        <end position="252"/>
    </location>
</feature>
<dbReference type="RefSeq" id="WP_209907492.1">
    <property type="nucleotide sequence ID" value="NZ_BAAAMI010000017.1"/>
</dbReference>
<dbReference type="Pfam" id="PF03816">
    <property type="entry name" value="LytR_cpsA_psr"/>
    <property type="match status" value="1"/>
</dbReference>